<protein>
    <submittedName>
        <fullName evidence="1">Uncharacterized protein</fullName>
    </submittedName>
</protein>
<dbReference type="EMBL" id="BARU01033313">
    <property type="protein sequence ID" value="GAH66000.1"/>
    <property type="molecule type" value="Genomic_DNA"/>
</dbReference>
<evidence type="ECO:0000313" key="1">
    <source>
        <dbReference type="EMBL" id="GAH66000.1"/>
    </source>
</evidence>
<gene>
    <name evidence="1" type="ORF">S03H2_52443</name>
</gene>
<comment type="caution">
    <text evidence="1">The sequence shown here is derived from an EMBL/GenBank/DDBJ whole genome shotgun (WGS) entry which is preliminary data.</text>
</comment>
<name>X1I9R9_9ZZZZ</name>
<reference evidence="1" key="1">
    <citation type="journal article" date="2014" name="Front. Microbiol.">
        <title>High frequency of phylogenetically diverse reductive dehalogenase-homologous genes in deep subseafloor sedimentary metagenomes.</title>
        <authorList>
            <person name="Kawai M."/>
            <person name="Futagami T."/>
            <person name="Toyoda A."/>
            <person name="Takaki Y."/>
            <person name="Nishi S."/>
            <person name="Hori S."/>
            <person name="Arai W."/>
            <person name="Tsubouchi T."/>
            <person name="Morono Y."/>
            <person name="Uchiyama I."/>
            <person name="Ito T."/>
            <person name="Fujiyama A."/>
            <person name="Inagaki F."/>
            <person name="Takami H."/>
        </authorList>
    </citation>
    <scope>NUCLEOTIDE SEQUENCE</scope>
    <source>
        <strain evidence="1">Expedition CK06-06</strain>
    </source>
</reference>
<organism evidence="1">
    <name type="scientific">marine sediment metagenome</name>
    <dbReference type="NCBI Taxonomy" id="412755"/>
    <lineage>
        <taxon>unclassified sequences</taxon>
        <taxon>metagenomes</taxon>
        <taxon>ecological metagenomes</taxon>
    </lineage>
</organism>
<proteinExistence type="predicted"/>
<dbReference type="AlphaFoldDB" id="X1I9R9"/>
<sequence>MTSKKRVRTTFRHKEPDRIPIFEQGIASNVASEILGKDADTGGSILRRNEAEARLNGEGDAFVSKVLEDIIKVNAELDLDVARLPWLLYITPKKKLDGNTYYKDLEQNY</sequence>
<accession>X1I9R9</accession>